<keyword evidence="2" id="KW-1185">Reference proteome</keyword>
<evidence type="ECO:0000313" key="1">
    <source>
        <dbReference type="EMBL" id="BAG43841.1"/>
    </source>
</evidence>
<sequence>MPTNNTVALIVDPDFGARIQEVAAKVRHTWVVATPANVVVAEQIWRASPNPSRLNMEGGVTTFIQYGVDQESWCDAILNAVDEHHNCHSYDPGYSILEVYGITLTERLRSALVELGFSFFSPTDWGFCARKPQPT</sequence>
<dbReference type="Proteomes" id="UP000008815">
    <property type="component" value="Chromosome 1"/>
</dbReference>
<proteinExistence type="predicted"/>
<reference evidence="1 2" key="1">
    <citation type="submission" date="2007-04" db="EMBL/GenBank/DDBJ databases">
        <title>Complete genome sequence of Burkholderia multivorans ATCC 17616.</title>
        <authorList>
            <person name="Ohtsubo Y."/>
            <person name="Yamashita A."/>
            <person name="Kurokawa K."/>
            <person name="Takami H."/>
            <person name="Yuhara S."/>
            <person name="Nishiyama E."/>
            <person name="Endo R."/>
            <person name="Miyazaki R."/>
            <person name="Ono A."/>
            <person name="Yano K."/>
            <person name="Ito M."/>
            <person name="Sota M."/>
            <person name="Yuji N."/>
            <person name="Hattori M."/>
            <person name="Tsuda M."/>
        </authorList>
    </citation>
    <scope>NUCLEOTIDE SEQUENCE [LARGE SCALE GENOMIC DNA]</scope>
    <source>
        <strain evidence="2">ATCC 17616 / 249</strain>
    </source>
</reference>
<dbReference type="AlphaFoldDB" id="A0A0H3KPE8"/>
<dbReference type="KEGG" id="bmj:BMULJ_01924"/>
<dbReference type="EMBL" id="AP009385">
    <property type="protein sequence ID" value="BAG43841.1"/>
    <property type="molecule type" value="Genomic_DNA"/>
</dbReference>
<name>A0A0H3KPE8_BURM1</name>
<evidence type="ECO:0000313" key="2">
    <source>
        <dbReference type="Proteomes" id="UP000008815"/>
    </source>
</evidence>
<dbReference type="HOGENOM" id="CLU_1881787_0_0_4"/>
<protein>
    <submittedName>
        <fullName evidence="1">Uncharacterized protein</fullName>
    </submittedName>
</protein>
<dbReference type="RefSeq" id="WP_012467639.1">
    <property type="nucleotide sequence ID" value="NC_010084.1"/>
</dbReference>
<gene>
    <name evidence="1" type="ordered locus">BMULJ_01924</name>
</gene>
<organism evidence="1 2">
    <name type="scientific">Burkholderia multivorans (strain ATCC 17616 / 249)</name>
    <dbReference type="NCBI Taxonomy" id="395019"/>
    <lineage>
        <taxon>Bacteria</taxon>
        <taxon>Pseudomonadati</taxon>
        <taxon>Pseudomonadota</taxon>
        <taxon>Betaproteobacteria</taxon>
        <taxon>Burkholderiales</taxon>
        <taxon>Burkholderiaceae</taxon>
        <taxon>Burkholderia</taxon>
        <taxon>Burkholderia cepacia complex</taxon>
    </lineage>
</organism>
<accession>A0A0H3KPE8</accession>